<dbReference type="Proteomes" id="UP000317982">
    <property type="component" value="Unassembled WGS sequence"/>
</dbReference>
<reference evidence="2 3" key="1">
    <citation type="submission" date="2019-07" db="EMBL/GenBank/DDBJ databases">
        <title>Cryptosporangium phraense sp. nov., isolated from plant litter.</title>
        <authorList>
            <person name="Suriyachadkun C."/>
        </authorList>
    </citation>
    <scope>NUCLEOTIDE SEQUENCE [LARGE SCALE GENOMIC DNA]</scope>
    <source>
        <strain evidence="2 3">A-T 5661</strain>
    </source>
</reference>
<dbReference type="PANTHER" id="PTHR39966">
    <property type="entry name" value="BLL2471 PROTEIN-RELATED"/>
    <property type="match status" value="1"/>
</dbReference>
<evidence type="ECO:0000313" key="2">
    <source>
        <dbReference type="EMBL" id="TQS43458.1"/>
    </source>
</evidence>
<dbReference type="Pfam" id="PF01814">
    <property type="entry name" value="Hemerythrin"/>
    <property type="match status" value="1"/>
</dbReference>
<dbReference type="InterPro" id="IPR012312">
    <property type="entry name" value="Hemerythrin-like"/>
</dbReference>
<name>A0A545AQ44_9ACTN</name>
<protein>
    <submittedName>
        <fullName evidence="2">Hemerythrin domain-containing protein</fullName>
    </submittedName>
</protein>
<accession>A0A545AQ44</accession>
<dbReference type="GO" id="GO:0005886">
    <property type="term" value="C:plasma membrane"/>
    <property type="evidence" value="ECO:0007669"/>
    <property type="project" value="TreeGrafter"/>
</dbReference>
<sequence length="247" mass="27191">MTTETHHHTNRCYWSPGDAGWNCDGGGSERVLVDVRDMIVVHTAMLREFRLAPAAVRRTEAGDRRRARVVSGHLRFLTELLHHHHAGEDELLWPTLRARTSASAHRLIDDVEAQHVEIDVALRRGEELLDAWAQAPDAGRREQLAAALEHLHAVLKDHLDLEERALLPLAAGALTEGEWHAIGEAAVAAMPKPALALAFGMFAYEGEPEVLRAMVASAPPVPRTLLPLVAPRLYARRAKAVHGTAKP</sequence>
<organism evidence="2 3">
    <name type="scientific">Cryptosporangium phraense</name>
    <dbReference type="NCBI Taxonomy" id="2593070"/>
    <lineage>
        <taxon>Bacteria</taxon>
        <taxon>Bacillati</taxon>
        <taxon>Actinomycetota</taxon>
        <taxon>Actinomycetes</taxon>
        <taxon>Cryptosporangiales</taxon>
        <taxon>Cryptosporangiaceae</taxon>
        <taxon>Cryptosporangium</taxon>
    </lineage>
</organism>
<dbReference type="OrthoDB" id="5197650at2"/>
<evidence type="ECO:0000313" key="3">
    <source>
        <dbReference type="Proteomes" id="UP000317982"/>
    </source>
</evidence>
<feature type="domain" description="Hemerythrin-like" evidence="1">
    <location>
        <begin position="38"/>
        <end position="170"/>
    </location>
</feature>
<dbReference type="AlphaFoldDB" id="A0A545AQ44"/>
<keyword evidence="3" id="KW-1185">Reference proteome</keyword>
<dbReference type="Gene3D" id="1.20.120.520">
    <property type="entry name" value="nmb1532 protein domain like"/>
    <property type="match status" value="1"/>
</dbReference>
<dbReference type="PANTHER" id="PTHR39966:SF1">
    <property type="entry name" value="HEMERYTHRIN-LIKE DOMAIN-CONTAINING PROTEIN"/>
    <property type="match status" value="1"/>
</dbReference>
<proteinExistence type="predicted"/>
<dbReference type="CDD" id="cd12108">
    <property type="entry name" value="Hr-like"/>
    <property type="match status" value="1"/>
</dbReference>
<gene>
    <name evidence="2" type="ORF">FL583_19725</name>
</gene>
<dbReference type="EMBL" id="VIRS01000013">
    <property type="protein sequence ID" value="TQS43458.1"/>
    <property type="molecule type" value="Genomic_DNA"/>
</dbReference>
<comment type="caution">
    <text evidence="2">The sequence shown here is derived from an EMBL/GenBank/DDBJ whole genome shotgun (WGS) entry which is preliminary data.</text>
</comment>
<evidence type="ECO:0000259" key="1">
    <source>
        <dbReference type="Pfam" id="PF01814"/>
    </source>
</evidence>
<dbReference type="RefSeq" id="WP_142706156.1">
    <property type="nucleotide sequence ID" value="NZ_VIRS01000013.1"/>
</dbReference>
<dbReference type="InParanoid" id="A0A545AQ44"/>